<dbReference type="Gene3D" id="1.20.1420.60">
    <property type="match status" value="1"/>
</dbReference>
<keyword evidence="3" id="KW-1185">Reference proteome</keyword>
<proteinExistence type="predicted"/>
<sequence>MWQSVEIHGDYDDLRAGLILATPGQVAVFAVRWCDHEVCNGGFHQLFYNSTGILFPEAVQGLQQIGATDYASFFSQAASLLPSADVPRDRDERIRLLERVPYELWKKQIKPVEDAYYALRRTGTTVERHAARYVEEHSEDFFDVEVLN</sequence>
<accession>A0ABZ2LIQ7</accession>
<evidence type="ECO:0000313" key="3">
    <source>
        <dbReference type="Proteomes" id="UP001374803"/>
    </source>
</evidence>
<gene>
    <name evidence="2" type="ORF">LVJ94_25770</name>
</gene>
<dbReference type="RefSeq" id="WP_394840297.1">
    <property type="nucleotide sequence ID" value="NZ_CP089983.1"/>
</dbReference>
<evidence type="ECO:0000313" key="2">
    <source>
        <dbReference type="EMBL" id="WXB10622.1"/>
    </source>
</evidence>
<feature type="domain" description="DNA mimic protein DMP19 C-terminal" evidence="1">
    <location>
        <begin position="22"/>
        <end position="137"/>
    </location>
</feature>
<protein>
    <submittedName>
        <fullName evidence="2">DMP19 family protein</fullName>
    </submittedName>
</protein>
<dbReference type="Proteomes" id="UP001374803">
    <property type="component" value="Chromosome"/>
</dbReference>
<dbReference type="InterPro" id="IPR025402">
    <property type="entry name" value="DMP19_C"/>
</dbReference>
<dbReference type="EMBL" id="CP089983">
    <property type="protein sequence ID" value="WXB10622.1"/>
    <property type="molecule type" value="Genomic_DNA"/>
</dbReference>
<organism evidence="2 3">
    <name type="scientific">Pendulispora rubella</name>
    <dbReference type="NCBI Taxonomy" id="2741070"/>
    <lineage>
        <taxon>Bacteria</taxon>
        <taxon>Pseudomonadati</taxon>
        <taxon>Myxococcota</taxon>
        <taxon>Myxococcia</taxon>
        <taxon>Myxococcales</taxon>
        <taxon>Sorangiineae</taxon>
        <taxon>Pendulisporaceae</taxon>
        <taxon>Pendulispora</taxon>
    </lineage>
</organism>
<evidence type="ECO:0000259" key="1">
    <source>
        <dbReference type="Pfam" id="PF14300"/>
    </source>
</evidence>
<reference evidence="2" key="1">
    <citation type="submission" date="2021-12" db="EMBL/GenBank/DDBJ databases">
        <title>Discovery of the Pendulisporaceae a myxobacterial family with distinct sporulation behavior and unique specialized metabolism.</title>
        <authorList>
            <person name="Garcia R."/>
            <person name="Popoff A."/>
            <person name="Bader C.D."/>
            <person name="Loehr J."/>
            <person name="Walesch S."/>
            <person name="Walt C."/>
            <person name="Boldt J."/>
            <person name="Bunk B."/>
            <person name="Haeckl F.J.F.P.J."/>
            <person name="Gunesch A.P."/>
            <person name="Birkelbach J."/>
            <person name="Nuebel U."/>
            <person name="Pietschmann T."/>
            <person name="Bach T."/>
            <person name="Mueller R."/>
        </authorList>
    </citation>
    <scope>NUCLEOTIDE SEQUENCE</scope>
    <source>
        <strain evidence="2">MSr11367</strain>
    </source>
</reference>
<dbReference type="Pfam" id="PF14300">
    <property type="entry name" value="DMP19"/>
    <property type="match status" value="1"/>
</dbReference>
<name>A0ABZ2LIQ7_9BACT</name>